<keyword evidence="2" id="KW-0547">Nucleotide-binding</keyword>
<dbReference type="OrthoDB" id="2015992at2759"/>
<sequence>MASATTAAQILKTQKRNLRKTIAATLSQLSPSALEDQSRAIATRVLALPPFKRCSSISCYLSMPSGEARTAALAESILQLDKTLFVPKIQTTSDTAPAMDFLRVYSSEDLRSLPSGTWGIREPDDLWEGRKRSSVRESPEAQVDVILVPGVAFDRTFSRLGHGMGYYDRFISSYVASGRPKPLLVGLGLREQLLNAGEVPIDDRDWKMDVLITPDETLGSVSVLLLDGCISTYSLTCLPLIYAGTLSSANLGYFKLKQSEPLVARGSSPHIYKVDRFCDHWRGEIFYAAAGPVLSQNPAPGSQLAR</sequence>
<evidence type="ECO:0000313" key="7">
    <source>
        <dbReference type="Proteomes" id="UP000807469"/>
    </source>
</evidence>
<dbReference type="GO" id="GO:0009396">
    <property type="term" value="P:folic acid-containing compound biosynthetic process"/>
    <property type="evidence" value="ECO:0007669"/>
    <property type="project" value="TreeGrafter"/>
</dbReference>
<reference evidence="6" key="1">
    <citation type="submission" date="2020-11" db="EMBL/GenBank/DDBJ databases">
        <authorList>
            <consortium name="DOE Joint Genome Institute"/>
            <person name="Ahrendt S."/>
            <person name="Riley R."/>
            <person name="Andreopoulos W."/>
            <person name="Labutti K."/>
            <person name="Pangilinan J."/>
            <person name="Ruiz-Duenas F.J."/>
            <person name="Barrasa J.M."/>
            <person name="Sanchez-Garcia M."/>
            <person name="Camarero S."/>
            <person name="Miyauchi S."/>
            <person name="Serrano A."/>
            <person name="Linde D."/>
            <person name="Babiker R."/>
            <person name="Drula E."/>
            <person name="Ayuso-Fernandez I."/>
            <person name="Pacheco R."/>
            <person name="Padilla G."/>
            <person name="Ferreira P."/>
            <person name="Barriuso J."/>
            <person name="Kellner H."/>
            <person name="Castanera R."/>
            <person name="Alfaro M."/>
            <person name="Ramirez L."/>
            <person name="Pisabarro A.G."/>
            <person name="Kuo A."/>
            <person name="Tritt A."/>
            <person name="Lipzen A."/>
            <person name="He G."/>
            <person name="Yan M."/>
            <person name="Ng V."/>
            <person name="Cullen D."/>
            <person name="Martin F."/>
            <person name="Rosso M.-N."/>
            <person name="Henrissat B."/>
            <person name="Hibbett D."/>
            <person name="Martinez A.T."/>
            <person name="Grigoriev I.V."/>
        </authorList>
    </citation>
    <scope>NUCLEOTIDE SEQUENCE</scope>
    <source>
        <strain evidence="6">CIRM-BRFM 674</strain>
    </source>
</reference>
<protein>
    <recommendedName>
        <fullName evidence="5">5-formyltetrahydrofolate cyclo-ligase</fullName>
        <ecNumber evidence="5">6.3.3.2</ecNumber>
    </recommendedName>
</protein>
<organism evidence="6 7">
    <name type="scientific">Pholiota conissans</name>
    <dbReference type="NCBI Taxonomy" id="109636"/>
    <lineage>
        <taxon>Eukaryota</taxon>
        <taxon>Fungi</taxon>
        <taxon>Dikarya</taxon>
        <taxon>Basidiomycota</taxon>
        <taxon>Agaricomycotina</taxon>
        <taxon>Agaricomycetes</taxon>
        <taxon>Agaricomycetidae</taxon>
        <taxon>Agaricales</taxon>
        <taxon>Agaricineae</taxon>
        <taxon>Strophariaceae</taxon>
        <taxon>Pholiota</taxon>
    </lineage>
</organism>
<dbReference type="InterPro" id="IPR002698">
    <property type="entry name" value="FTHF_cligase"/>
</dbReference>
<evidence type="ECO:0000313" key="6">
    <source>
        <dbReference type="EMBL" id="KAF9475135.1"/>
    </source>
</evidence>
<dbReference type="GO" id="GO:0005739">
    <property type="term" value="C:mitochondrion"/>
    <property type="evidence" value="ECO:0007669"/>
    <property type="project" value="TreeGrafter"/>
</dbReference>
<dbReference type="PANTHER" id="PTHR23407">
    <property type="entry name" value="ATPASE INHIBITOR/5-FORMYLTETRAHYDROFOLATE CYCLO-LIGASE"/>
    <property type="match status" value="1"/>
</dbReference>
<accession>A0A9P6CVW5</accession>
<dbReference type="GO" id="GO:0035999">
    <property type="term" value="P:tetrahydrofolate interconversion"/>
    <property type="evidence" value="ECO:0007669"/>
    <property type="project" value="TreeGrafter"/>
</dbReference>
<dbReference type="EC" id="6.3.3.2" evidence="5"/>
<dbReference type="SUPFAM" id="SSF100950">
    <property type="entry name" value="NagB/RpiA/CoA transferase-like"/>
    <property type="match status" value="1"/>
</dbReference>
<keyword evidence="3" id="KW-0067">ATP-binding</keyword>
<dbReference type="InterPro" id="IPR024185">
    <property type="entry name" value="FTHF_cligase-like_sf"/>
</dbReference>
<proteinExistence type="inferred from homology"/>
<dbReference type="NCBIfam" id="TIGR02727">
    <property type="entry name" value="MTHFS_bact"/>
    <property type="match status" value="1"/>
</dbReference>
<dbReference type="AlphaFoldDB" id="A0A9P6CVW5"/>
<evidence type="ECO:0000256" key="1">
    <source>
        <dbReference type="ARBA" id="ARBA00010638"/>
    </source>
</evidence>
<gene>
    <name evidence="6" type="ORF">BDN70DRAFT_898418</name>
</gene>
<comment type="catalytic activity">
    <reaction evidence="4">
        <text>(6S)-5-formyl-5,6,7,8-tetrahydrofolate + ATP = (6R)-5,10-methenyltetrahydrofolate + ADP + phosphate</text>
        <dbReference type="Rhea" id="RHEA:10488"/>
        <dbReference type="ChEBI" id="CHEBI:30616"/>
        <dbReference type="ChEBI" id="CHEBI:43474"/>
        <dbReference type="ChEBI" id="CHEBI:57455"/>
        <dbReference type="ChEBI" id="CHEBI:57457"/>
        <dbReference type="ChEBI" id="CHEBI:456216"/>
        <dbReference type="EC" id="6.3.3.2"/>
    </reaction>
</comment>
<evidence type="ECO:0000256" key="4">
    <source>
        <dbReference type="ARBA" id="ARBA00036539"/>
    </source>
</evidence>
<comment type="caution">
    <text evidence="6">The sequence shown here is derived from an EMBL/GenBank/DDBJ whole genome shotgun (WGS) entry which is preliminary data.</text>
</comment>
<dbReference type="Pfam" id="PF01812">
    <property type="entry name" value="5-FTHF_cyc-lig"/>
    <property type="match status" value="1"/>
</dbReference>
<name>A0A9P6CVW5_9AGAR</name>
<dbReference type="InterPro" id="IPR037171">
    <property type="entry name" value="NagB/RpiA_transferase-like"/>
</dbReference>
<dbReference type="Gene3D" id="3.40.50.10420">
    <property type="entry name" value="NagB/RpiA/CoA transferase-like"/>
    <property type="match status" value="1"/>
</dbReference>
<evidence type="ECO:0000256" key="3">
    <source>
        <dbReference type="ARBA" id="ARBA00022840"/>
    </source>
</evidence>
<dbReference type="Proteomes" id="UP000807469">
    <property type="component" value="Unassembled WGS sequence"/>
</dbReference>
<dbReference type="EMBL" id="MU155346">
    <property type="protein sequence ID" value="KAF9475135.1"/>
    <property type="molecule type" value="Genomic_DNA"/>
</dbReference>
<evidence type="ECO:0000256" key="2">
    <source>
        <dbReference type="ARBA" id="ARBA00022741"/>
    </source>
</evidence>
<comment type="similarity">
    <text evidence="1">Belongs to the 5-formyltetrahydrofolate cyclo-ligase family.</text>
</comment>
<dbReference type="PANTHER" id="PTHR23407:SF1">
    <property type="entry name" value="5-FORMYLTETRAHYDROFOLATE CYCLO-LIGASE"/>
    <property type="match status" value="1"/>
</dbReference>
<dbReference type="GO" id="GO:0030272">
    <property type="term" value="F:5-formyltetrahydrofolate cyclo-ligase activity"/>
    <property type="evidence" value="ECO:0007669"/>
    <property type="project" value="UniProtKB-EC"/>
</dbReference>
<keyword evidence="7" id="KW-1185">Reference proteome</keyword>
<dbReference type="GO" id="GO:0005524">
    <property type="term" value="F:ATP binding"/>
    <property type="evidence" value="ECO:0007669"/>
    <property type="project" value="UniProtKB-KW"/>
</dbReference>
<evidence type="ECO:0000256" key="5">
    <source>
        <dbReference type="ARBA" id="ARBA00038966"/>
    </source>
</evidence>